<reference evidence="2" key="1">
    <citation type="submission" date="2017-02" db="UniProtKB">
        <authorList>
            <consortium name="WormBaseParasite"/>
        </authorList>
    </citation>
    <scope>IDENTIFICATION</scope>
</reference>
<sequence length="67" mass="7271">MIFAICKQVTNASNNKRAGAPNWDGRNRNTPSMNALLSVPQTSKDPFIFLSARVLAPTIPTDTPTGR</sequence>
<dbReference type="Proteomes" id="UP000036681">
    <property type="component" value="Unplaced"/>
</dbReference>
<organism evidence="1 2">
    <name type="scientific">Ascaris lumbricoides</name>
    <name type="common">Giant roundworm</name>
    <dbReference type="NCBI Taxonomy" id="6252"/>
    <lineage>
        <taxon>Eukaryota</taxon>
        <taxon>Metazoa</taxon>
        <taxon>Ecdysozoa</taxon>
        <taxon>Nematoda</taxon>
        <taxon>Chromadorea</taxon>
        <taxon>Rhabditida</taxon>
        <taxon>Spirurina</taxon>
        <taxon>Ascaridomorpha</taxon>
        <taxon>Ascaridoidea</taxon>
        <taxon>Ascarididae</taxon>
        <taxon>Ascaris</taxon>
    </lineage>
</organism>
<protein>
    <submittedName>
        <fullName evidence="2">Host cell division inhibitor Icd-like protein</fullName>
    </submittedName>
</protein>
<evidence type="ECO:0000313" key="1">
    <source>
        <dbReference type="Proteomes" id="UP000036681"/>
    </source>
</evidence>
<keyword evidence="1" id="KW-1185">Reference proteome</keyword>
<dbReference type="AlphaFoldDB" id="A0A0M3I8N4"/>
<evidence type="ECO:0000313" key="2">
    <source>
        <dbReference type="WBParaSite" id="ALUE_0001372501-mRNA-1"/>
    </source>
</evidence>
<name>A0A0M3I8N4_ASCLU</name>
<accession>A0A0M3I8N4</accession>
<proteinExistence type="predicted"/>
<dbReference type="WBParaSite" id="ALUE_0001372501-mRNA-1">
    <property type="protein sequence ID" value="ALUE_0001372501-mRNA-1"/>
    <property type="gene ID" value="ALUE_0001372501"/>
</dbReference>